<sequence>MVYIRRDTAGNIDGVYDTSREDAQEELSITSPELIQFLTQTNNRDDSLSALNSSDLSLIRVIEDIVETLIEKQVILFTDLPVAAREKLHMRGKIRDQLNNLDNLMSDDPGIL</sequence>
<evidence type="ECO:0008006" key="2">
    <source>
        <dbReference type="Google" id="ProtNLM"/>
    </source>
</evidence>
<organism evidence="1">
    <name type="scientific">marine sediment metagenome</name>
    <dbReference type="NCBI Taxonomy" id="412755"/>
    <lineage>
        <taxon>unclassified sequences</taxon>
        <taxon>metagenomes</taxon>
        <taxon>ecological metagenomes</taxon>
    </lineage>
</organism>
<reference evidence="1" key="1">
    <citation type="journal article" date="2015" name="Nature">
        <title>Complex archaea that bridge the gap between prokaryotes and eukaryotes.</title>
        <authorList>
            <person name="Spang A."/>
            <person name="Saw J.H."/>
            <person name="Jorgensen S.L."/>
            <person name="Zaremba-Niedzwiedzka K."/>
            <person name="Martijn J."/>
            <person name="Lind A.E."/>
            <person name="van Eijk R."/>
            <person name="Schleper C."/>
            <person name="Guy L."/>
            <person name="Ettema T.J."/>
        </authorList>
    </citation>
    <scope>NUCLEOTIDE SEQUENCE</scope>
</reference>
<dbReference type="AlphaFoldDB" id="A0A0F9KSX1"/>
<name>A0A0F9KSX1_9ZZZZ</name>
<proteinExistence type="predicted"/>
<comment type="caution">
    <text evidence="1">The sequence shown here is derived from an EMBL/GenBank/DDBJ whole genome shotgun (WGS) entry which is preliminary data.</text>
</comment>
<protein>
    <recommendedName>
        <fullName evidence="2">Tryptophan synthase subunit beta like protein</fullName>
    </recommendedName>
</protein>
<evidence type="ECO:0000313" key="1">
    <source>
        <dbReference type="EMBL" id="KKM84778.1"/>
    </source>
</evidence>
<dbReference type="EMBL" id="LAZR01007514">
    <property type="protein sequence ID" value="KKM84778.1"/>
    <property type="molecule type" value="Genomic_DNA"/>
</dbReference>
<accession>A0A0F9KSX1</accession>
<gene>
    <name evidence="1" type="ORF">LCGC14_1295760</name>
</gene>